<dbReference type="STRING" id="1141106.GCA_000308095_02129"/>
<evidence type="ECO:0000313" key="2">
    <source>
        <dbReference type="Proteomes" id="UP000255549"/>
    </source>
</evidence>
<keyword evidence="2" id="KW-1185">Reference proteome</keyword>
<name>A0A380G2S2_STAIN</name>
<dbReference type="Proteomes" id="UP000255549">
    <property type="component" value="Unassembled WGS sequence"/>
</dbReference>
<gene>
    <name evidence="1" type="primary">gtfB_1</name>
    <name evidence="1" type="ORF">NCTC11048_00453</name>
</gene>
<protein>
    <submittedName>
        <fullName evidence="1">Accessory Sec system glycosyltransferase GtfB</fullName>
        <ecNumber evidence="1">2.4.1.-</ecNumber>
    </submittedName>
</protein>
<dbReference type="EC" id="2.4.1.-" evidence="1"/>
<keyword evidence="1" id="KW-0808">Transferase</keyword>
<keyword evidence="1" id="KW-0328">Glycosyltransferase</keyword>
<evidence type="ECO:0000313" key="1">
    <source>
        <dbReference type="EMBL" id="SUM45469.1"/>
    </source>
</evidence>
<reference evidence="1 2" key="1">
    <citation type="submission" date="2018-06" db="EMBL/GenBank/DDBJ databases">
        <authorList>
            <consortium name="Pathogen Informatics"/>
            <person name="Doyle S."/>
        </authorList>
    </citation>
    <scope>NUCLEOTIDE SEQUENCE [LARGE SCALE GENOMIC DNA]</scope>
    <source>
        <strain evidence="2">NCTC 11048</strain>
    </source>
</reference>
<dbReference type="AlphaFoldDB" id="A0A380G2S2"/>
<accession>A0A380G2S2</accession>
<proteinExistence type="predicted"/>
<dbReference type="EMBL" id="UHDP01000003">
    <property type="protein sequence ID" value="SUM45469.1"/>
    <property type="molecule type" value="Genomic_DNA"/>
</dbReference>
<organism evidence="1 2">
    <name type="scientific">Staphylococcus intermedius NCTC 11048</name>
    <dbReference type="NCBI Taxonomy" id="1141106"/>
    <lineage>
        <taxon>Bacteria</taxon>
        <taxon>Bacillati</taxon>
        <taxon>Bacillota</taxon>
        <taxon>Bacilli</taxon>
        <taxon>Bacillales</taxon>
        <taxon>Staphylococcaceae</taxon>
        <taxon>Staphylococcus</taxon>
        <taxon>Staphylococcus intermedius group</taxon>
    </lineage>
</organism>
<sequence>MQLELSDIVINSLSTPFLVLYHMNLNGRGVLFWQEESQGHVPGNMLTLLNQEQSQRFSVMIPNRKEYEKIVAQLSPQQAEYVHAAGYLYQFNKKNQHTKHVLTLTNSDDIPHLKDIVSAHPEWQFHIAARTEMSSKLMAFEQFPQVKLYPTANKDTIAQLYQRCDIYLDINRGNEVENAISRAFHHQQLIMAYDETTHHRPLTAPSHIFSVHEYKKLNKILDEIGDDPRAFEQRMSEQRQHAHYIKPDILIHLITKIFRI</sequence>
<dbReference type="GO" id="GO:0016757">
    <property type="term" value="F:glycosyltransferase activity"/>
    <property type="evidence" value="ECO:0007669"/>
    <property type="project" value="UniProtKB-KW"/>
</dbReference>